<dbReference type="Proteomes" id="UP000054047">
    <property type="component" value="Unassembled WGS sequence"/>
</dbReference>
<evidence type="ECO:0000313" key="2">
    <source>
        <dbReference type="Proteomes" id="UP000054047"/>
    </source>
</evidence>
<gene>
    <name evidence="1" type="ORF">ANCDUO_00448</name>
</gene>
<keyword evidence="2" id="KW-1185">Reference proteome</keyword>
<name>A0A0C2HHU3_9BILA</name>
<accession>A0A0C2HHU3</accession>
<dbReference type="EMBL" id="KN726200">
    <property type="protein sequence ID" value="KIH69211.1"/>
    <property type="molecule type" value="Genomic_DNA"/>
</dbReference>
<reference evidence="1 2" key="1">
    <citation type="submission" date="2013-12" db="EMBL/GenBank/DDBJ databases">
        <title>Draft genome of the parsitic nematode Ancylostoma duodenale.</title>
        <authorList>
            <person name="Mitreva M."/>
        </authorList>
    </citation>
    <scope>NUCLEOTIDE SEQUENCE [LARGE SCALE GENOMIC DNA]</scope>
    <source>
        <strain evidence="1 2">Zhejiang</strain>
    </source>
</reference>
<evidence type="ECO:0000313" key="1">
    <source>
        <dbReference type="EMBL" id="KIH69211.1"/>
    </source>
</evidence>
<organism evidence="1 2">
    <name type="scientific">Ancylostoma duodenale</name>
    <dbReference type="NCBI Taxonomy" id="51022"/>
    <lineage>
        <taxon>Eukaryota</taxon>
        <taxon>Metazoa</taxon>
        <taxon>Ecdysozoa</taxon>
        <taxon>Nematoda</taxon>
        <taxon>Chromadorea</taxon>
        <taxon>Rhabditida</taxon>
        <taxon>Rhabditina</taxon>
        <taxon>Rhabditomorpha</taxon>
        <taxon>Strongyloidea</taxon>
        <taxon>Ancylostomatidae</taxon>
        <taxon>Ancylostomatinae</taxon>
        <taxon>Ancylostoma</taxon>
    </lineage>
</organism>
<sequence>MYRIHWTTLGRERDKLKNWWCPLGISEDQRESRKAASSIQLVGRSVEIRQSVKRKGYTTSGEFQQKSLGVHNEKMGRTVPL</sequence>
<proteinExistence type="predicted"/>
<dbReference type="AlphaFoldDB" id="A0A0C2HHU3"/>
<protein>
    <submittedName>
        <fullName evidence="1">Uncharacterized protein</fullName>
    </submittedName>
</protein>